<reference evidence="2 3" key="1">
    <citation type="submission" date="2018-12" db="EMBL/GenBank/DDBJ databases">
        <title>Marinifilum JC070 sp. nov., a marine bacterium isolated from Yongle Blue Hole in the South China Sea.</title>
        <authorList>
            <person name="Fu T."/>
        </authorList>
    </citation>
    <scope>NUCLEOTIDE SEQUENCE [LARGE SCALE GENOMIC DNA]</scope>
    <source>
        <strain evidence="2 3">JC070</strain>
    </source>
</reference>
<evidence type="ECO:0000313" key="2">
    <source>
        <dbReference type="EMBL" id="NOU61751.1"/>
    </source>
</evidence>
<keyword evidence="3" id="KW-1185">Reference proteome</keyword>
<sequence length="238" mass="27152">MKKFLFKTVIIILLGVITPIAMATTPTKTNKELNFNVEFDYSFENTIYPSLILGLSNYSAKINQSFGLISYTFDPQESDCKLKVVLEQSTVNKRTFFQESLIASNDTTFSPMINWDYESLKNMNSPGNVDLTFACFYNNTEIDHKNLRLNYRSVNECIYGIINEDGTYTDLKWMFGAYVNEDHPKIDNILQDALKTGLINSFIGYQGNSEESILQQVFALWYLLQSKGVKYSSITGTV</sequence>
<feature type="signal peptide" evidence="1">
    <location>
        <begin position="1"/>
        <end position="23"/>
    </location>
</feature>
<evidence type="ECO:0000256" key="1">
    <source>
        <dbReference type="SAM" id="SignalP"/>
    </source>
</evidence>
<gene>
    <name evidence="2" type="ORF">ELS83_18280</name>
</gene>
<dbReference type="RefSeq" id="WP_171597009.1">
    <property type="nucleotide sequence ID" value="NZ_RZNH01000041.1"/>
</dbReference>
<feature type="chain" id="PRO_5046325452" evidence="1">
    <location>
        <begin position="24"/>
        <end position="238"/>
    </location>
</feature>
<name>A0ABX1X036_9BACT</name>
<keyword evidence="1" id="KW-0732">Signal</keyword>
<proteinExistence type="predicted"/>
<protein>
    <submittedName>
        <fullName evidence="2">Uncharacterized protein</fullName>
    </submittedName>
</protein>
<dbReference type="Proteomes" id="UP000732105">
    <property type="component" value="Unassembled WGS sequence"/>
</dbReference>
<comment type="caution">
    <text evidence="2">The sequence shown here is derived from an EMBL/GenBank/DDBJ whole genome shotgun (WGS) entry which is preliminary data.</text>
</comment>
<evidence type="ECO:0000313" key="3">
    <source>
        <dbReference type="Proteomes" id="UP000732105"/>
    </source>
</evidence>
<accession>A0ABX1X036</accession>
<organism evidence="2 3">
    <name type="scientific">Marinifilum caeruleilacunae</name>
    <dbReference type="NCBI Taxonomy" id="2499076"/>
    <lineage>
        <taxon>Bacteria</taxon>
        <taxon>Pseudomonadati</taxon>
        <taxon>Bacteroidota</taxon>
        <taxon>Bacteroidia</taxon>
        <taxon>Marinilabiliales</taxon>
        <taxon>Marinifilaceae</taxon>
    </lineage>
</organism>
<dbReference type="EMBL" id="RZNH01000041">
    <property type="protein sequence ID" value="NOU61751.1"/>
    <property type="molecule type" value="Genomic_DNA"/>
</dbReference>